<comment type="similarity">
    <text evidence="2">Belongs to the AB hydrolase superfamily. Epoxide hydrolase family.</text>
</comment>
<dbReference type="InterPro" id="IPR000639">
    <property type="entry name" value="Epox_hydrolase-like"/>
</dbReference>
<keyword evidence="5" id="KW-1185">Reference proteome</keyword>
<gene>
    <name evidence="4" type="ORF">H0E87_022828</name>
</gene>
<dbReference type="PRINTS" id="PR00111">
    <property type="entry name" value="ABHYDROLASE"/>
</dbReference>
<dbReference type="SUPFAM" id="SSF53474">
    <property type="entry name" value="alpha/beta-Hydrolases"/>
    <property type="match status" value="1"/>
</dbReference>
<dbReference type="PANTHER" id="PTHR43329">
    <property type="entry name" value="EPOXIDE HYDROLASE"/>
    <property type="match status" value="1"/>
</dbReference>
<evidence type="ECO:0000313" key="5">
    <source>
        <dbReference type="Proteomes" id="UP000807159"/>
    </source>
</evidence>
<dbReference type="EMBL" id="JACEGQ020000013">
    <property type="protein sequence ID" value="KAH8490438.1"/>
    <property type="molecule type" value="Genomic_DNA"/>
</dbReference>
<protein>
    <recommendedName>
        <fullName evidence="3">AB hydrolase-1 domain-containing protein</fullName>
    </recommendedName>
</protein>
<dbReference type="InterPro" id="IPR000073">
    <property type="entry name" value="AB_hydrolase_1"/>
</dbReference>
<evidence type="ECO:0000256" key="2">
    <source>
        <dbReference type="ARBA" id="ARBA00038334"/>
    </source>
</evidence>
<dbReference type="PRINTS" id="PR00412">
    <property type="entry name" value="EPOXHYDRLASE"/>
</dbReference>
<dbReference type="Proteomes" id="UP000807159">
    <property type="component" value="Chromosome 13"/>
</dbReference>
<keyword evidence="1" id="KW-0378">Hydrolase</keyword>
<evidence type="ECO:0000256" key="1">
    <source>
        <dbReference type="ARBA" id="ARBA00022801"/>
    </source>
</evidence>
<dbReference type="GO" id="GO:0016787">
    <property type="term" value="F:hydrolase activity"/>
    <property type="evidence" value="ECO:0007669"/>
    <property type="project" value="UniProtKB-KW"/>
</dbReference>
<organism evidence="4 5">
    <name type="scientific">Populus deltoides</name>
    <name type="common">Eastern poplar</name>
    <name type="synonym">Eastern cottonwood</name>
    <dbReference type="NCBI Taxonomy" id="3696"/>
    <lineage>
        <taxon>Eukaryota</taxon>
        <taxon>Viridiplantae</taxon>
        <taxon>Streptophyta</taxon>
        <taxon>Embryophyta</taxon>
        <taxon>Tracheophyta</taxon>
        <taxon>Spermatophyta</taxon>
        <taxon>Magnoliopsida</taxon>
        <taxon>eudicotyledons</taxon>
        <taxon>Gunneridae</taxon>
        <taxon>Pentapetalae</taxon>
        <taxon>rosids</taxon>
        <taxon>fabids</taxon>
        <taxon>Malpighiales</taxon>
        <taxon>Salicaceae</taxon>
        <taxon>Saliceae</taxon>
        <taxon>Populus</taxon>
    </lineage>
</organism>
<name>A0A8T2XBE8_POPDE</name>
<dbReference type="InterPro" id="IPR029058">
    <property type="entry name" value="AB_hydrolase_fold"/>
</dbReference>
<accession>A0A8T2XBE8</accession>
<proteinExistence type="inferred from homology"/>
<reference evidence="4" key="1">
    <citation type="journal article" date="2021" name="J. Hered.">
        <title>Genome Assembly of Salicaceae Populus deltoides (Eastern Cottonwood) I-69 Based on Nanopore Sequencing and Hi-C Technologies.</title>
        <authorList>
            <person name="Bai S."/>
            <person name="Wu H."/>
            <person name="Zhang J."/>
            <person name="Pan Z."/>
            <person name="Zhao W."/>
            <person name="Li Z."/>
            <person name="Tong C."/>
        </authorList>
    </citation>
    <scope>NUCLEOTIDE SEQUENCE</scope>
    <source>
        <tissue evidence="4">Leaf</tissue>
    </source>
</reference>
<sequence>MEHINHTHVEVNGLILHVAEIGTGPKVVLFLHGFPQIWYTWRYQMIAVAKAGYRAIAYDFRGYGLSVLPAEPEKGGFIDLVEDTIALLDTLGISKAFLVGTDLGSFPAYMIAVLYPERVTSLVSLGVPFRLPGPSDDIDLMPEGFYCKRWQTVIKNIYILFSGTKLPTAREDQEIMDMVDPSTPLPPWLSEEDLAVYASLYEKSGFRYPLQVPYRTLGIDCCGITNPKVVAPTLLIMGEKDYALSFPGIADYIKSDKLKHRVPDLETVFVEEGNHFVHEKLPEQVNELMINFLNKHSN</sequence>
<comment type="caution">
    <text evidence="4">The sequence shown here is derived from an EMBL/GenBank/DDBJ whole genome shotgun (WGS) entry which is preliminary data.</text>
</comment>
<dbReference type="AlphaFoldDB" id="A0A8T2XBE8"/>
<evidence type="ECO:0000259" key="3">
    <source>
        <dbReference type="Pfam" id="PF00561"/>
    </source>
</evidence>
<dbReference type="Gene3D" id="3.40.50.1820">
    <property type="entry name" value="alpha/beta hydrolase"/>
    <property type="match status" value="1"/>
</dbReference>
<dbReference type="Pfam" id="PF00561">
    <property type="entry name" value="Abhydrolase_1"/>
    <property type="match status" value="1"/>
</dbReference>
<feature type="domain" description="AB hydrolase-1" evidence="3">
    <location>
        <begin position="27"/>
        <end position="139"/>
    </location>
</feature>
<evidence type="ECO:0000313" key="4">
    <source>
        <dbReference type="EMBL" id="KAH8490438.1"/>
    </source>
</evidence>